<sequence length="250" mass="26393">MKTFPGPPEHANMAQGLAMGVIPSPCSSSDVTTLSSSTSDIFPPYYSAEDVGPPHCIVVKEERPWYADEAVLRISTAFNLGLRYGLLLRECTASVWDQEDIQHQRSHQWWSSGLCKISLAVGTVLLALGLVVLAVGFAVPTRIEAFGEGELLFVDRHAMRHNQALSICVQAGTGMLTLGGLMMTAGLLLSAFSRPTTSPQPPGKEKKGIMGRGGGADGKSPTNVLTKAPTPAAGDAAVPVALSKVENVQP</sequence>
<evidence type="ECO:0000313" key="4">
    <source>
        <dbReference type="Proteomes" id="UP000824219"/>
    </source>
</evidence>
<dbReference type="Pfam" id="PF14927">
    <property type="entry name" value="Neurensin"/>
    <property type="match status" value="1"/>
</dbReference>
<proteinExistence type="predicted"/>
<evidence type="ECO:0000256" key="2">
    <source>
        <dbReference type="SAM" id="Phobius"/>
    </source>
</evidence>
<dbReference type="EMBL" id="JAHKSW010000012">
    <property type="protein sequence ID" value="KAG7325806.1"/>
    <property type="molecule type" value="Genomic_DNA"/>
</dbReference>
<dbReference type="AlphaFoldDB" id="A0A9D3SIL9"/>
<dbReference type="GO" id="GO:0043025">
    <property type="term" value="C:neuronal cell body"/>
    <property type="evidence" value="ECO:0007669"/>
    <property type="project" value="TreeGrafter"/>
</dbReference>
<organism evidence="3 4">
    <name type="scientific">Hemibagrus wyckioides</name>
    <dbReference type="NCBI Taxonomy" id="337641"/>
    <lineage>
        <taxon>Eukaryota</taxon>
        <taxon>Metazoa</taxon>
        <taxon>Chordata</taxon>
        <taxon>Craniata</taxon>
        <taxon>Vertebrata</taxon>
        <taxon>Euteleostomi</taxon>
        <taxon>Actinopterygii</taxon>
        <taxon>Neopterygii</taxon>
        <taxon>Teleostei</taxon>
        <taxon>Ostariophysi</taxon>
        <taxon>Siluriformes</taxon>
        <taxon>Bagridae</taxon>
        <taxon>Hemibagrus</taxon>
    </lineage>
</organism>
<keyword evidence="4" id="KW-1185">Reference proteome</keyword>
<comment type="caution">
    <text evidence="3">The sequence shown here is derived from an EMBL/GenBank/DDBJ whole genome shotgun (WGS) entry which is preliminary data.</text>
</comment>
<feature type="region of interest" description="Disordered" evidence="1">
    <location>
        <begin position="193"/>
        <end position="236"/>
    </location>
</feature>
<dbReference type="PANTHER" id="PTHR14796">
    <property type="entry name" value="NEURENSIN 1-RELATED"/>
    <property type="match status" value="1"/>
</dbReference>
<name>A0A9D3SIL9_9TELE</name>
<keyword evidence="2" id="KW-0472">Membrane</keyword>
<dbReference type="GO" id="GO:0043005">
    <property type="term" value="C:neuron projection"/>
    <property type="evidence" value="ECO:0007669"/>
    <property type="project" value="TreeGrafter"/>
</dbReference>
<evidence type="ECO:0000313" key="3">
    <source>
        <dbReference type="EMBL" id="KAG7325806.1"/>
    </source>
</evidence>
<reference evidence="3 4" key="1">
    <citation type="submission" date="2021-06" db="EMBL/GenBank/DDBJ databases">
        <title>Chromosome-level genome assembly of the red-tail catfish (Hemibagrus wyckioides).</title>
        <authorList>
            <person name="Shao F."/>
        </authorList>
    </citation>
    <scope>NUCLEOTIDE SEQUENCE [LARGE SCALE GENOMIC DNA]</scope>
    <source>
        <strain evidence="3">EC202008001</strain>
        <tissue evidence="3">Blood</tissue>
    </source>
</reference>
<dbReference type="Proteomes" id="UP000824219">
    <property type="component" value="Linkage Group LG12"/>
</dbReference>
<keyword evidence="2" id="KW-0812">Transmembrane</keyword>
<dbReference type="OrthoDB" id="5979667at2759"/>
<keyword evidence="2" id="KW-1133">Transmembrane helix</keyword>
<feature type="transmembrane region" description="Helical" evidence="2">
    <location>
        <begin position="163"/>
        <end position="189"/>
    </location>
</feature>
<dbReference type="PANTHER" id="PTHR14796:SF3">
    <property type="entry name" value="NEURENSIN 1-LIKE-RELATED"/>
    <property type="match status" value="1"/>
</dbReference>
<dbReference type="GO" id="GO:0007399">
    <property type="term" value="P:nervous system development"/>
    <property type="evidence" value="ECO:0007669"/>
    <property type="project" value="TreeGrafter"/>
</dbReference>
<feature type="transmembrane region" description="Helical" evidence="2">
    <location>
        <begin position="117"/>
        <end position="143"/>
    </location>
</feature>
<dbReference type="InterPro" id="IPR024883">
    <property type="entry name" value="Neurensin"/>
</dbReference>
<evidence type="ECO:0000256" key="1">
    <source>
        <dbReference type="SAM" id="MobiDB-lite"/>
    </source>
</evidence>
<protein>
    <submittedName>
        <fullName evidence="3">Uncharacterized protein</fullName>
    </submittedName>
</protein>
<gene>
    <name evidence="3" type="ORF">KOW79_010731</name>
</gene>
<accession>A0A9D3SIL9</accession>
<dbReference type="GO" id="GO:0030133">
    <property type="term" value="C:transport vesicle"/>
    <property type="evidence" value="ECO:0007669"/>
    <property type="project" value="InterPro"/>
</dbReference>